<keyword evidence="3 5" id="KW-0238">DNA-binding</keyword>
<dbReference type="PROSITE" id="PS51898">
    <property type="entry name" value="TYR_RECOMBINASE"/>
    <property type="match status" value="1"/>
</dbReference>
<comment type="similarity">
    <text evidence="1">Belongs to the 'phage' integrase family.</text>
</comment>
<dbReference type="PROSITE" id="PS51900">
    <property type="entry name" value="CB"/>
    <property type="match status" value="1"/>
</dbReference>
<dbReference type="Pfam" id="PF00589">
    <property type="entry name" value="Phage_integrase"/>
    <property type="match status" value="1"/>
</dbReference>
<evidence type="ECO:0000313" key="8">
    <source>
        <dbReference type="EMBL" id="BBC80251.1"/>
    </source>
</evidence>
<evidence type="ECO:0000256" key="5">
    <source>
        <dbReference type="PROSITE-ProRule" id="PRU01248"/>
    </source>
</evidence>
<dbReference type="EMBL" id="AP018515">
    <property type="protein sequence ID" value="BBC80251.1"/>
    <property type="molecule type" value="Genomic_DNA"/>
</dbReference>
<sequence length="437" mass="51065">MTVYYDSVTPYRLFKRGTTYWVRFSIRGQGQIIKSLGTRDEREAAKLAFEFYAQAVHNDKLGIKAKPKSFNECLDSYLRYQRKQMENGIISEKKFKNLYGITNRYIREFFEKESVTHITSTKVDRYWDWRNVYWTEGPGRDIKTIPYVRDGKTITRPVSQRSRKPPSGSTKADEAMALRSFFTWLRREGFINEVIEVNSQPIKPNPRPSFTWEEYGRLDAVATRRALGDEFLHPRVRRDRLRLRAYVELMAFTGMRPPEAANLLWKDILHFKPNIDSSSDDARLACGKRIRLQVHGKDKNRTIVPMPEVYWSIQHLWDLCREELGRNPSPTESPFINSRGNVQRSFRNGLDALLEEAGLLYDYTGAKRSAYSLRHFFATQMIIAKVPFYALAHNMGTSPKMLQEFYVDATSEQLAEQLQPEWKMYASELAVRISDDD</sequence>
<feature type="domain" description="Core-binding (CB)" evidence="7">
    <location>
        <begin position="68"/>
        <end position="186"/>
    </location>
</feature>
<dbReference type="InterPro" id="IPR013762">
    <property type="entry name" value="Integrase-like_cat_sf"/>
</dbReference>
<evidence type="ECO:0000259" key="7">
    <source>
        <dbReference type="PROSITE" id="PS51900"/>
    </source>
</evidence>
<gene>
    <name evidence="8" type="ORF">AcetOrient_orf02854</name>
</gene>
<dbReference type="GO" id="GO:0006310">
    <property type="term" value="P:DNA recombination"/>
    <property type="evidence" value="ECO:0007669"/>
    <property type="project" value="UniProtKB-KW"/>
</dbReference>
<dbReference type="GO" id="GO:0003677">
    <property type="term" value="F:DNA binding"/>
    <property type="evidence" value="ECO:0007669"/>
    <property type="project" value="UniProtKB-UniRule"/>
</dbReference>
<evidence type="ECO:0000256" key="1">
    <source>
        <dbReference type="ARBA" id="ARBA00008857"/>
    </source>
</evidence>
<dbReference type="InterPro" id="IPR002104">
    <property type="entry name" value="Integrase_catalytic"/>
</dbReference>
<dbReference type="InterPro" id="IPR050090">
    <property type="entry name" value="Tyrosine_recombinase_XerCD"/>
</dbReference>
<dbReference type="InterPro" id="IPR044068">
    <property type="entry name" value="CB"/>
</dbReference>
<dbReference type="Gene3D" id="1.10.443.10">
    <property type="entry name" value="Intergrase catalytic core"/>
    <property type="match status" value="1"/>
</dbReference>
<dbReference type="AlphaFoldDB" id="A0A2Z5ZIE0"/>
<evidence type="ECO:0000313" key="9">
    <source>
        <dbReference type="Proteomes" id="UP000270034"/>
    </source>
</evidence>
<dbReference type="PANTHER" id="PTHR30349:SF41">
    <property type="entry name" value="INTEGRASE_RECOMBINASE PROTEIN MJ0367-RELATED"/>
    <property type="match status" value="1"/>
</dbReference>
<accession>A0A2Z5ZIE0</accession>
<dbReference type="GO" id="GO:0015074">
    <property type="term" value="P:DNA integration"/>
    <property type="evidence" value="ECO:0007669"/>
    <property type="project" value="UniProtKB-KW"/>
</dbReference>
<evidence type="ECO:0000256" key="3">
    <source>
        <dbReference type="ARBA" id="ARBA00023125"/>
    </source>
</evidence>
<evidence type="ECO:0000259" key="6">
    <source>
        <dbReference type="PROSITE" id="PS51898"/>
    </source>
</evidence>
<dbReference type="InterPro" id="IPR011010">
    <property type="entry name" value="DNA_brk_join_enz"/>
</dbReference>
<dbReference type="KEGG" id="aot:AcetOri_orf02854"/>
<dbReference type="Proteomes" id="UP000270034">
    <property type="component" value="Chromosome"/>
</dbReference>
<keyword evidence="4" id="KW-0233">DNA recombination</keyword>
<evidence type="ECO:0000256" key="4">
    <source>
        <dbReference type="ARBA" id="ARBA00023172"/>
    </source>
</evidence>
<keyword evidence="2" id="KW-0229">DNA integration</keyword>
<dbReference type="CDD" id="cd00397">
    <property type="entry name" value="DNA_BRE_C"/>
    <property type="match status" value="1"/>
</dbReference>
<dbReference type="SUPFAM" id="SSF56349">
    <property type="entry name" value="DNA breaking-rejoining enzymes"/>
    <property type="match status" value="1"/>
</dbReference>
<name>A0A2Z5ZIE0_9PROT</name>
<reference evidence="8 9" key="1">
    <citation type="submission" date="2018-02" db="EMBL/GenBank/DDBJ databases">
        <title>Acetobacter orientalis genome.</title>
        <authorList>
            <person name="Nakashima N."/>
            <person name="Tamura T."/>
        </authorList>
    </citation>
    <scope>NUCLEOTIDE SEQUENCE [LARGE SCALE GENOMIC DNA]</scope>
    <source>
        <strain evidence="8 9">FAN1</strain>
    </source>
</reference>
<dbReference type="PANTHER" id="PTHR30349">
    <property type="entry name" value="PHAGE INTEGRASE-RELATED"/>
    <property type="match status" value="1"/>
</dbReference>
<protein>
    <submittedName>
        <fullName evidence="8">Integrase</fullName>
    </submittedName>
</protein>
<feature type="domain" description="Tyr recombinase" evidence="6">
    <location>
        <begin position="206"/>
        <end position="419"/>
    </location>
</feature>
<organism evidence="8 9">
    <name type="scientific">Acetobacter orientalis</name>
    <dbReference type="NCBI Taxonomy" id="146474"/>
    <lineage>
        <taxon>Bacteria</taxon>
        <taxon>Pseudomonadati</taxon>
        <taxon>Pseudomonadota</taxon>
        <taxon>Alphaproteobacteria</taxon>
        <taxon>Acetobacterales</taxon>
        <taxon>Acetobacteraceae</taxon>
        <taxon>Acetobacter</taxon>
    </lineage>
</organism>
<proteinExistence type="inferred from homology"/>
<evidence type="ECO:0000256" key="2">
    <source>
        <dbReference type="ARBA" id="ARBA00022908"/>
    </source>
</evidence>